<accession>A0A6B9DJF1</accession>
<sequence>MVQQIYHPYHLVKPSPWPYIGGSGALLTAAGAVVYFHYSPGWVLSLGFIIILVTMIVWWRDVVREAAYQGEHTLAVKYGLKYGMILFILSEVCLFFSFFWAFFDGSLVSTIEIGTVWPPRGVDPLNPLSIPLLNTVVLLSSGASVTWTHHAIISGNRKQAIVGLFLTVLLGLYFTDLQATEYYEAFFTISDSMYGSTFFLTTGAHGAHVLIGSSFLLVCLLRLLTHEFTTRHHFGFEAAVWYWHFVDVVWLFLFIFMYWWGS</sequence>
<protein>
    <recommendedName>
        <fullName evidence="3 8">Cytochrome c oxidase subunit 3</fullName>
    </recommendedName>
</protein>
<dbReference type="SUPFAM" id="SSF81452">
    <property type="entry name" value="Cytochrome c oxidase subunit III-like"/>
    <property type="match status" value="1"/>
</dbReference>
<name>A0A6B9DJF1_9METZ</name>
<keyword evidence="6 9" id="KW-1133">Transmembrane helix</keyword>
<comment type="subcellular location">
    <subcellularLocation>
        <location evidence="1">Membrane</location>
        <topology evidence="1">Multi-pass membrane protein</topology>
    </subcellularLocation>
</comment>
<gene>
    <name evidence="11" type="primary">cox3</name>
</gene>
<organism evidence="11">
    <name type="scientific">Thoosa mismalolli</name>
    <dbReference type="NCBI Taxonomy" id="1859164"/>
    <lineage>
        <taxon>Eukaryota</taxon>
        <taxon>Metazoa</taxon>
        <taxon>Porifera</taxon>
        <taxon>Demospongiae</taxon>
        <taxon>Heteroscleromorpha</taxon>
        <taxon>Tetractinellida</taxon>
        <taxon>Astrophorina</taxon>
        <taxon>Thoosidae</taxon>
        <taxon>Thoosa</taxon>
    </lineage>
</organism>
<evidence type="ECO:0000313" key="11">
    <source>
        <dbReference type="EMBL" id="QGX43497.1"/>
    </source>
</evidence>
<evidence type="ECO:0000259" key="10">
    <source>
        <dbReference type="PROSITE" id="PS50253"/>
    </source>
</evidence>
<dbReference type="InterPro" id="IPR013833">
    <property type="entry name" value="Cyt_c_oxidase_su3_a-hlx"/>
</dbReference>
<dbReference type="EMBL" id="MN587873">
    <property type="protein sequence ID" value="QGX43497.1"/>
    <property type="molecule type" value="Genomic_DNA"/>
</dbReference>
<feature type="transmembrane region" description="Helical" evidence="9">
    <location>
        <begin position="160"/>
        <end position="178"/>
    </location>
</feature>
<evidence type="ECO:0000256" key="6">
    <source>
        <dbReference type="ARBA" id="ARBA00022989"/>
    </source>
</evidence>
<dbReference type="AlphaFoldDB" id="A0A6B9DJF1"/>
<feature type="transmembrane region" description="Helical" evidence="9">
    <location>
        <begin position="241"/>
        <end position="260"/>
    </location>
</feature>
<dbReference type="InterPro" id="IPR000298">
    <property type="entry name" value="Cyt_c_oxidase-like_su3"/>
</dbReference>
<feature type="transmembrane region" description="Helical" evidence="9">
    <location>
        <begin position="128"/>
        <end position="148"/>
    </location>
</feature>
<feature type="domain" description="Heme-copper oxidase subunit III family profile" evidence="10">
    <location>
        <begin position="5"/>
        <end position="262"/>
    </location>
</feature>
<evidence type="ECO:0000256" key="1">
    <source>
        <dbReference type="ARBA" id="ARBA00004141"/>
    </source>
</evidence>
<evidence type="ECO:0000256" key="3">
    <source>
        <dbReference type="ARBA" id="ARBA00015944"/>
    </source>
</evidence>
<feature type="transmembrane region" description="Helical" evidence="9">
    <location>
        <begin position="42"/>
        <end position="59"/>
    </location>
</feature>
<feature type="transmembrane region" description="Helical" evidence="9">
    <location>
        <begin position="80"/>
        <end position="103"/>
    </location>
</feature>
<feature type="transmembrane region" description="Helical" evidence="9">
    <location>
        <begin position="198"/>
        <end position="221"/>
    </location>
</feature>
<evidence type="ECO:0000256" key="5">
    <source>
        <dbReference type="ARBA" id="ARBA00022967"/>
    </source>
</evidence>
<proteinExistence type="inferred from homology"/>
<keyword evidence="4 8" id="KW-0812">Transmembrane</keyword>
<feature type="transmembrane region" description="Helical" evidence="9">
    <location>
        <begin position="17"/>
        <end position="36"/>
    </location>
</feature>
<dbReference type="FunFam" id="1.20.120.80:FF:000002">
    <property type="entry name" value="Cytochrome c oxidase subunit 3"/>
    <property type="match status" value="1"/>
</dbReference>
<dbReference type="Gene3D" id="1.10.287.70">
    <property type="match status" value="1"/>
</dbReference>
<dbReference type="PANTHER" id="PTHR11403:SF7">
    <property type="entry name" value="CYTOCHROME C OXIDASE SUBUNIT 3"/>
    <property type="match status" value="1"/>
</dbReference>
<dbReference type="InterPro" id="IPR033945">
    <property type="entry name" value="Cyt_c_oxase_su3_dom"/>
</dbReference>
<evidence type="ECO:0000256" key="9">
    <source>
        <dbReference type="SAM" id="Phobius"/>
    </source>
</evidence>
<comment type="function">
    <text evidence="8">Component of the cytochrome c oxidase, the last enzyme in the mitochondrial electron transport chain which drives oxidative phosphorylation. The respiratory chain contains 3 multisubunit complexes succinate dehydrogenase (complex II, CII), ubiquinol-cytochrome c oxidoreductase (cytochrome b-c1 complex, complex III, CIII) and cytochrome c oxidase (complex IV, CIV), that cooperate to transfer electrons derived from NADH and succinate to molecular oxygen, creating an electrochemical gradient over the inner membrane that drives transmembrane transport and the ATP synthase. Cytochrome c oxidase is the component of the respiratory chain that catalyzes the reduction of oxygen to water. Electrons originating from reduced cytochrome c in the intermembrane space (IMS) are transferred via the dinuclear copper A center (CU(A)) of subunit 2 and heme A of subunit 1 to the active site in subunit 1, a binuclear center (BNC) formed by heme A3 and copper B (CU(B)). The BNC reduces molecular oxygen to 2 water molecules using 4 electrons from cytochrome c in the IMS and 4 protons from the mitochondrial matrix.</text>
</comment>
<dbReference type="GO" id="GO:0005739">
    <property type="term" value="C:mitochondrion"/>
    <property type="evidence" value="ECO:0007669"/>
    <property type="project" value="TreeGrafter"/>
</dbReference>
<dbReference type="PANTHER" id="PTHR11403">
    <property type="entry name" value="CYTOCHROME C OXIDASE SUBUNIT III"/>
    <property type="match status" value="1"/>
</dbReference>
<evidence type="ECO:0000256" key="2">
    <source>
        <dbReference type="ARBA" id="ARBA00010581"/>
    </source>
</evidence>
<reference evidence="11" key="1">
    <citation type="submission" date="2019-10" db="EMBL/GenBank/DDBJ databases">
        <title>The Complete mitogenome of excavating sponge Thoosa mismalolli (Demospongiae, Tetractinellida, Thoosidae) from Mexican East Pacific.</title>
        <authorList>
            <person name="Bautista-Guerrero E."/>
            <person name="Llera-Herrera R."/>
            <person name="Cruz-Barraza J.A."/>
            <person name="Rocha-Olivares A."/>
            <person name="Carballo J.L."/>
        </authorList>
    </citation>
    <scope>NUCLEOTIDE SEQUENCE</scope>
</reference>
<keyword evidence="5" id="KW-1278">Translocase</keyword>
<evidence type="ECO:0000256" key="4">
    <source>
        <dbReference type="ARBA" id="ARBA00022692"/>
    </source>
</evidence>
<keyword evidence="7 9" id="KW-0472">Membrane</keyword>
<dbReference type="GO" id="GO:0006123">
    <property type="term" value="P:mitochondrial electron transport, cytochrome c to oxygen"/>
    <property type="evidence" value="ECO:0007669"/>
    <property type="project" value="TreeGrafter"/>
</dbReference>
<dbReference type="InterPro" id="IPR035973">
    <property type="entry name" value="Cyt_c_oxidase_su3-like_sf"/>
</dbReference>
<keyword evidence="8 11" id="KW-0496">Mitochondrion</keyword>
<dbReference type="InterPro" id="IPR024791">
    <property type="entry name" value="Cyt_c/ubiquinol_Oxase_su3"/>
</dbReference>
<dbReference type="Gene3D" id="1.20.120.80">
    <property type="entry name" value="Cytochrome c oxidase, subunit III, four-helix bundle"/>
    <property type="match status" value="1"/>
</dbReference>
<dbReference type="GO" id="GO:0004129">
    <property type="term" value="F:cytochrome-c oxidase activity"/>
    <property type="evidence" value="ECO:0007669"/>
    <property type="project" value="InterPro"/>
</dbReference>
<evidence type="ECO:0000256" key="8">
    <source>
        <dbReference type="RuleBase" id="RU003375"/>
    </source>
</evidence>
<dbReference type="PROSITE" id="PS50253">
    <property type="entry name" value="COX3"/>
    <property type="match status" value="1"/>
</dbReference>
<geneLocation type="mitochondrion" evidence="11"/>
<comment type="similarity">
    <text evidence="2 8">Belongs to the cytochrome c oxidase subunit 3 family.</text>
</comment>
<dbReference type="GO" id="GO:0016020">
    <property type="term" value="C:membrane"/>
    <property type="evidence" value="ECO:0007669"/>
    <property type="project" value="UniProtKB-SubCell"/>
</dbReference>
<dbReference type="Pfam" id="PF00510">
    <property type="entry name" value="COX3"/>
    <property type="match status" value="1"/>
</dbReference>
<dbReference type="CDD" id="cd01665">
    <property type="entry name" value="Cyt_c_Oxidase_III"/>
    <property type="match status" value="1"/>
</dbReference>
<evidence type="ECO:0000256" key="7">
    <source>
        <dbReference type="ARBA" id="ARBA00023136"/>
    </source>
</evidence>